<name>A0A5B7F9N3_PORTR</name>
<gene>
    <name evidence="1" type="ORF">E2C01_035914</name>
</gene>
<dbReference type="EMBL" id="VSRR010005383">
    <property type="protein sequence ID" value="MPC42295.1"/>
    <property type="molecule type" value="Genomic_DNA"/>
</dbReference>
<reference evidence="1 2" key="1">
    <citation type="submission" date="2019-05" db="EMBL/GenBank/DDBJ databases">
        <title>Another draft genome of Portunus trituberculatus and its Hox gene families provides insights of decapod evolution.</title>
        <authorList>
            <person name="Jeong J.-H."/>
            <person name="Song I."/>
            <person name="Kim S."/>
            <person name="Choi T."/>
            <person name="Kim D."/>
            <person name="Ryu S."/>
            <person name="Kim W."/>
        </authorList>
    </citation>
    <scope>NUCLEOTIDE SEQUENCE [LARGE SCALE GENOMIC DNA]</scope>
    <source>
        <tissue evidence="1">Muscle</tissue>
    </source>
</reference>
<dbReference type="Proteomes" id="UP000324222">
    <property type="component" value="Unassembled WGS sequence"/>
</dbReference>
<keyword evidence="2" id="KW-1185">Reference proteome</keyword>
<accession>A0A5B7F9N3</accession>
<sequence>MFDHSSAACLSPKEVMQAGNGLAGGRGRKPASTTVTAAGGVAPCHLRCHRALVSTVQVRGSVDCQPCQMKMTVDMGAEKTFMRPELISACHLPEATHWLCRMMGHCTSL</sequence>
<comment type="caution">
    <text evidence="1">The sequence shown here is derived from an EMBL/GenBank/DDBJ whole genome shotgun (WGS) entry which is preliminary data.</text>
</comment>
<protein>
    <submittedName>
        <fullName evidence="1">Uncharacterized protein</fullName>
    </submittedName>
</protein>
<evidence type="ECO:0000313" key="2">
    <source>
        <dbReference type="Proteomes" id="UP000324222"/>
    </source>
</evidence>
<proteinExistence type="predicted"/>
<evidence type="ECO:0000313" key="1">
    <source>
        <dbReference type="EMBL" id="MPC42295.1"/>
    </source>
</evidence>
<organism evidence="1 2">
    <name type="scientific">Portunus trituberculatus</name>
    <name type="common">Swimming crab</name>
    <name type="synonym">Neptunus trituberculatus</name>
    <dbReference type="NCBI Taxonomy" id="210409"/>
    <lineage>
        <taxon>Eukaryota</taxon>
        <taxon>Metazoa</taxon>
        <taxon>Ecdysozoa</taxon>
        <taxon>Arthropoda</taxon>
        <taxon>Crustacea</taxon>
        <taxon>Multicrustacea</taxon>
        <taxon>Malacostraca</taxon>
        <taxon>Eumalacostraca</taxon>
        <taxon>Eucarida</taxon>
        <taxon>Decapoda</taxon>
        <taxon>Pleocyemata</taxon>
        <taxon>Brachyura</taxon>
        <taxon>Eubrachyura</taxon>
        <taxon>Portunoidea</taxon>
        <taxon>Portunidae</taxon>
        <taxon>Portuninae</taxon>
        <taxon>Portunus</taxon>
    </lineage>
</organism>
<dbReference type="AlphaFoldDB" id="A0A5B7F9N3"/>